<dbReference type="AlphaFoldDB" id="X6LUF5"/>
<feature type="compositionally biased region" description="Basic and acidic residues" evidence="1">
    <location>
        <begin position="31"/>
        <end position="56"/>
    </location>
</feature>
<sequence length="617" mass="72198">KFEDLKKDIEKLYKWYESQLSKIEESVRRQFEQEKKRESKNNQSKSKEKEGRKNNEEQTSSDKLAINDLLYKPRKLSIIRKILQPRIERTQLTEEERQEIEDRLDRCDYSQLQIQLISKFEEELKKEYENDRSKRELELNKEFLKKLDESMNNDKLLPCVIKECQNNVLQGSIGTRLKPVQHLAFAFGNFVTQDSRPNHLKLKQVIQRNNDFDIRGNEELVFAYGLASNEIVLVLSIDRNVSEALLMDEEIKVDNNEIAKKQSVWSENYNQNCITKIFLSSRQTLPKKKSSRRIARQNDIGCFERAKTLYGVVRTCKQVIHVYKWGERIVDSLQKVNNKTITLNESVLPQDFYVTSMCFNNKDDSLYILDNKNTIRCIELDTGLYRHESEIVCKEQYSKIMTTLEGGYIVGIKPHEQEEEKEKEKEKEKEQQKKIPTVPVLMQSNCDLDEMIEENVQAFDKLSRKNDKLGNTDTEEEDIQILGSELITTTSSLVKRAPTGLVQCDFYVLDDSNELVRSLVLPKEFTSNGIHNIQFKLILQHQIYIVFLDSQFVLQCLPLHVSLKKSQLHVELISMHGNSTASDDQIIRSKKLSKLNYIEYKFYSLPKLTLHLSVLLD</sequence>
<reference evidence="2 3" key="1">
    <citation type="journal article" date="2013" name="Curr. Biol.">
        <title>The Genome of the Foraminiferan Reticulomyxa filosa.</title>
        <authorList>
            <person name="Glockner G."/>
            <person name="Hulsmann N."/>
            <person name="Schleicher M."/>
            <person name="Noegel A.A."/>
            <person name="Eichinger L."/>
            <person name="Gallinger C."/>
            <person name="Pawlowski J."/>
            <person name="Sierra R."/>
            <person name="Euteneuer U."/>
            <person name="Pillet L."/>
            <person name="Moustafa A."/>
            <person name="Platzer M."/>
            <person name="Groth M."/>
            <person name="Szafranski K."/>
            <person name="Schliwa M."/>
        </authorList>
    </citation>
    <scope>NUCLEOTIDE SEQUENCE [LARGE SCALE GENOMIC DNA]</scope>
</reference>
<feature type="non-terminal residue" evidence="2">
    <location>
        <position position="617"/>
    </location>
</feature>
<feature type="region of interest" description="Disordered" evidence="1">
    <location>
        <begin position="415"/>
        <end position="434"/>
    </location>
</feature>
<evidence type="ECO:0000256" key="1">
    <source>
        <dbReference type="SAM" id="MobiDB-lite"/>
    </source>
</evidence>
<dbReference type="EMBL" id="ASPP01028342">
    <property type="protein sequence ID" value="ETO05259.1"/>
    <property type="molecule type" value="Genomic_DNA"/>
</dbReference>
<proteinExistence type="predicted"/>
<feature type="region of interest" description="Disordered" evidence="1">
    <location>
        <begin position="31"/>
        <end position="60"/>
    </location>
</feature>
<keyword evidence="3" id="KW-1185">Reference proteome</keyword>
<accession>X6LUF5</accession>
<dbReference type="Proteomes" id="UP000023152">
    <property type="component" value="Unassembled WGS sequence"/>
</dbReference>
<name>X6LUF5_RETFI</name>
<gene>
    <name evidence="2" type="ORF">RFI_32137</name>
</gene>
<feature type="non-terminal residue" evidence="2">
    <location>
        <position position="1"/>
    </location>
</feature>
<comment type="caution">
    <text evidence="2">The sequence shown here is derived from an EMBL/GenBank/DDBJ whole genome shotgun (WGS) entry which is preliminary data.</text>
</comment>
<evidence type="ECO:0000313" key="2">
    <source>
        <dbReference type="EMBL" id="ETO05259.1"/>
    </source>
</evidence>
<protein>
    <submittedName>
        <fullName evidence="2">Uncharacterized protein</fullName>
    </submittedName>
</protein>
<evidence type="ECO:0000313" key="3">
    <source>
        <dbReference type="Proteomes" id="UP000023152"/>
    </source>
</evidence>
<organism evidence="2 3">
    <name type="scientific">Reticulomyxa filosa</name>
    <dbReference type="NCBI Taxonomy" id="46433"/>
    <lineage>
        <taxon>Eukaryota</taxon>
        <taxon>Sar</taxon>
        <taxon>Rhizaria</taxon>
        <taxon>Retaria</taxon>
        <taxon>Foraminifera</taxon>
        <taxon>Monothalamids</taxon>
        <taxon>Reticulomyxidae</taxon>
        <taxon>Reticulomyxa</taxon>
    </lineage>
</organism>
<feature type="compositionally biased region" description="Basic and acidic residues" evidence="1">
    <location>
        <begin position="415"/>
        <end position="433"/>
    </location>
</feature>